<comment type="caution">
    <text evidence="12">The sequence shown here is derived from an EMBL/GenBank/DDBJ whole genome shotgun (WGS) entry which is preliminary data.</text>
</comment>
<dbReference type="SUPFAM" id="SSF51126">
    <property type="entry name" value="Pectin lyase-like"/>
    <property type="match status" value="1"/>
</dbReference>
<evidence type="ECO:0000256" key="1">
    <source>
        <dbReference type="ARBA" id="ARBA00000695"/>
    </source>
</evidence>
<dbReference type="PANTHER" id="PTHR33407">
    <property type="entry name" value="PECTATE LYASE F-RELATED"/>
    <property type="match status" value="1"/>
</dbReference>
<reference evidence="12 13" key="1">
    <citation type="submission" date="2017-03" db="EMBL/GenBank/DDBJ databases">
        <title>Genome analysis of Rhizobial strains effectives or ineffectives for nitrogen fixation isolated from bean seeds.</title>
        <authorList>
            <person name="Peralta H."/>
            <person name="Aguilar-Vera A."/>
            <person name="Mora Y."/>
            <person name="Vargas-Lagunas C."/>
            <person name="Girard L."/>
            <person name="Mora J."/>
        </authorList>
    </citation>
    <scope>NUCLEOTIDE SEQUENCE [LARGE SCALE GENOMIC DNA]</scope>
    <source>
        <strain evidence="12 13">CCGM5</strain>
    </source>
</reference>
<proteinExistence type="inferred from homology"/>
<evidence type="ECO:0000256" key="2">
    <source>
        <dbReference type="ARBA" id="ARBA00001913"/>
    </source>
</evidence>
<comment type="subcellular location">
    <subcellularLocation>
        <location evidence="3 10">Secreted</location>
    </subcellularLocation>
</comment>
<name>A0A3E1B600_RHILT</name>
<dbReference type="AlphaFoldDB" id="A0A3E1B600"/>
<comment type="similarity">
    <text evidence="4 10">Belongs to the polysaccharide lyase 3 family.</text>
</comment>
<feature type="region of interest" description="Disordered" evidence="11">
    <location>
        <begin position="1"/>
        <end position="109"/>
    </location>
</feature>
<evidence type="ECO:0000313" key="13">
    <source>
        <dbReference type="Proteomes" id="UP000256748"/>
    </source>
</evidence>
<dbReference type="GO" id="GO:0030570">
    <property type="term" value="F:pectate lyase activity"/>
    <property type="evidence" value="ECO:0007669"/>
    <property type="project" value="UniProtKB-UniRule"/>
</dbReference>
<keyword evidence="7" id="KW-0732">Signal</keyword>
<evidence type="ECO:0000256" key="5">
    <source>
        <dbReference type="ARBA" id="ARBA00012272"/>
    </source>
</evidence>
<accession>A0A3E1B600</accession>
<gene>
    <name evidence="12" type="ORF">B5K10_23740</name>
</gene>
<protein>
    <recommendedName>
        <fullName evidence="5 10">Pectate lyase</fullName>
        <ecNumber evidence="5 10">4.2.2.2</ecNumber>
    </recommendedName>
</protein>
<dbReference type="Pfam" id="PF03211">
    <property type="entry name" value="Pectate_lyase"/>
    <property type="match status" value="1"/>
</dbReference>
<evidence type="ECO:0000256" key="6">
    <source>
        <dbReference type="ARBA" id="ARBA00022525"/>
    </source>
</evidence>
<organism evidence="12 13">
    <name type="scientific">Rhizobium leguminosarum bv. trifolii</name>
    <dbReference type="NCBI Taxonomy" id="386"/>
    <lineage>
        <taxon>Bacteria</taxon>
        <taxon>Pseudomonadati</taxon>
        <taxon>Pseudomonadota</taxon>
        <taxon>Alphaproteobacteria</taxon>
        <taxon>Hyphomicrobiales</taxon>
        <taxon>Rhizobiaceae</taxon>
        <taxon>Rhizobium/Agrobacterium group</taxon>
        <taxon>Rhizobium</taxon>
    </lineage>
</organism>
<comment type="catalytic activity">
    <reaction evidence="1 10">
        <text>Eliminative cleavage of (1-&gt;4)-alpha-D-galacturonan to give oligosaccharides with 4-deoxy-alpha-D-galact-4-enuronosyl groups at their non-reducing ends.</text>
        <dbReference type="EC" id="4.2.2.2"/>
    </reaction>
</comment>
<dbReference type="EC" id="4.2.2.2" evidence="5 10"/>
<dbReference type="InterPro" id="IPR012334">
    <property type="entry name" value="Pectin_lyas_fold"/>
</dbReference>
<evidence type="ECO:0000256" key="7">
    <source>
        <dbReference type="ARBA" id="ARBA00022729"/>
    </source>
</evidence>
<evidence type="ECO:0000256" key="3">
    <source>
        <dbReference type="ARBA" id="ARBA00004613"/>
    </source>
</evidence>
<dbReference type="RefSeq" id="WP_116275262.1">
    <property type="nucleotide sequence ID" value="NZ_KZ859572.1"/>
</dbReference>
<comment type="function">
    <text evidence="10">Catalyzes the depolymerization of both polygalacturonate and pectins of methyl esterification degree from 22 to 89%, with an endo mode of action. In contrast to the majority of pectate lyases, displays high activity on highly methylated pectins.</text>
</comment>
<comment type="cofactor">
    <cofactor evidence="2 10">
        <name>Ca(2+)</name>
        <dbReference type="ChEBI" id="CHEBI:29108"/>
    </cofactor>
</comment>
<evidence type="ECO:0000256" key="9">
    <source>
        <dbReference type="ARBA" id="ARBA00023239"/>
    </source>
</evidence>
<dbReference type="GO" id="GO:0005576">
    <property type="term" value="C:extracellular region"/>
    <property type="evidence" value="ECO:0007669"/>
    <property type="project" value="UniProtKB-SubCell"/>
</dbReference>
<dbReference type="InterPro" id="IPR004898">
    <property type="entry name" value="Pectate_lyase_PlyH/PlyE-like"/>
</dbReference>
<dbReference type="PANTHER" id="PTHR33407:SF9">
    <property type="entry name" value="PECTATE LYASE F-RELATED"/>
    <property type="match status" value="1"/>
</dbReference>
<keyword evidence="9 10" id="KW-0456">Lyase</keyword>
<keyword evidence="6 10" id="KW-0964">Secreted</keyword>
<feature type="compositionally biased region" description="Basic and acidic residues" evidence="11">
    <location>
        <begin position="8"/>
        <end position="20"/>
    </location>
</feature>
<sequence>MCGVDGQRPIDFDRTSRFDLESGCLGGSNRADTDFTAIRTRKVSPFEDFSGNPPMLTSYVPKSRETSENGTESDPKDVLRKHINWQSDSKKVDPSDEKQATTEKPHLSKEGSVIVVNEPIVVDGGVFDGKGATYTASSKLGDGGQSETQSPLFIFKNGATLKNVNLGENGTDGIHVYGGPTLENVNWQNVGEDALTVKSAGDVTIDGGAFSNGSNVFRTDSSLAGATFLSEITLDDVKNCTRVGDNQSGV</sequence>
<evidence type="ECO:0000256" key="11">
    <source>
        <dbReference type="SAM" id="MobiDB-lite"/>
    </source>
</evidence>
<evidence type="ECO:0000313" key="12">
    <source>
        <dbReference type="EMBL" id="RFB86613.1"/>
    </source>
</evidence>
<dbReference type="InterPro" id="IPR011050">
    <property type="entry name" value="Pectin_lyase_fold/virulence"/>
</dbReference>
<evidence type="ECO:0000256" key="4">
    <source>
        <dbReference type="ARBA" id="ARBA00006463"/>
    </source>
</evidence>
<feature type="compositionally biased region" description="Basic and acidic residues" evidence="11">
    <location>
        <begin position="88"/>
        <end position="109"/>
    </location>
</feature>
<evidence type="ECO:0000256" key="8">
    <source>
        <dbReference type="ARBA" id="ARBA00022837"/>
    </source>
</evidence>
<feature type="compositionally biased region" description="Basic and acidic residues" evidence="11">
    <location>
        <begin position="62"/>
        <end position="80"/>
    </location>
</feature>
<dbReference type="Gene3D" id="2.160.20.10">
    <property type="entry name" value="Single-stranded right-handed beta-helix, Pectin lyase-like"/>
    <property type="match status" value="1"/>
</dbReference>
<dbReference type="EMBL" id="NAOO01000033">
    <property type="protein sequence ID" value="RFB86613.1"/>
    <property type="molecule type" value="Genomic_DNA"/>
</dbReference>
<dbReference type="Proteomes" id="UP000256748">
    <property type="component" value="Unassembled WGS sequence"/>
</dbReference>
<evidence type="ECO:0000256" key="10">
    <source>
        <dbReference type="RuleBase" id="RU367009"/>
    </source>
</evidence>
<keyword evidence="8 10" id="KW-0106">Calcium</keyword>